<evidence type="ECO:0000256" key="6">
    <source>
        <dbReference type="ARBA" id="ARBA00023242"/>
    </source>
</evidence>
<dbReference type="InterPro" id="IPR014012">
    <property type="entry name" value="HSA_dom"/>
</dbReference>
<evidence type="ECO:0000313" key="13">
    <source>
        <dbReference type="Proteomes" id="UP000243515"/>
    </source>
</evidence>
<feature type="compositionally biased region" description="Low complexity" evidence="9">
    <location>
        <begin position="1240"/>
        <end position="1252"/>
    </location>
</feature>
<feature type="compositionally biased region" description="Polar residues" evidence="9">
    <location>
        <begin position="1259"/>
        <end position="1282"/>
    </location>
</feature>
<feature type="region of interest" description="Disordered" evidence="9">
    <location>
        <begin position="1327"/>
        <end position="1365"/>
    </location>
</feature>
<feature type="domain" description="Myb-like" evidence="10">
    <location>
        <begin position="963"/>
        <end position="1017"/>
    </location>
</feature>
<dbReference type="InterPro" id="IPR009057">
    <property type="entry name" value="Homeodomain-like_sf"/>
</dbReference>
<evidence type="ECO:0000259" key="10">
    <source>
        <dbReference type="PROSITE" id="PS50090"/>
    </source>
</evidence>
<evidence type="ECO:0000256" key="3">
    <source>
        <dbReference type="ARBA" id="ARBA00022763"/>
    </source>
</evidence>
<feature type="compositionally biased region" description="Low complexity" evidence="9">
    <location>
        <begin position="358"/>
        <end position="368"/>
    </location>
</feature>
<dbReference type="SMART" id="SM00717">
    <property type="entry name" value="SANT"/>
    <property type="match status" value="1"/>
</dbReference>
<evidence type="ECO:0000313" key="12">
    <source>
        <dbReference type="EMBL" id="OXV10196.1"/>
    </source>
</evidence>
<feature type="region of interest" description="Disordered" evidence="9">
    <location>
        <begin position="491"/>
        <end position="512"/>
    </location>
</feature>
<reference evidence="12 13" key="1">
    <citation type="journal article" date="2015" name="Environ. Microbiol.">
        <title>Metagenome sequence of Elaphomyces granulatus from sporocarp tissue reveals Ascomycota ectomycorrhizal fingerprints of genome expansion and a Proteobacteria-rich microbiome.</title>
        <authorList>
            <person name="Quandt C.A."/>
            <person name="Kohler A."/>
            <person name="Hesse C.N."/>
            <person name="Sharpton T.J."/>
            <person name="Martin F."/>
            <person name="Spatafora J.W."/>
        </authorList>
    </citation>
    <scope>NUCLEOTIDE SEQUENCE [LARGE SCALE GENOMIC DNA]</scope>
    <source>
        <strain evidence="12 13">OSC145934</strain>
    </source>
</reference>
<feature type="region of interest" description="Disordered" evidence="9">
    <location>
        <begin position="181"/>
        <end position="467"/>
    </location>
</feature>
<evidence type="ECO:0000256" key="1">
    <source>
        <dbReference type="ARBA" id="ARBA00004123"/>
    </source>
</evidence>
<feature type="compositionally biased region" description="Low complexity" evidence="9">
    <location>
        <begin position="1356"/>
        <end position="1365"/>
    </location>
</feature>
<feature type="compositionally biased region" description="Low complexity" evidence="9">
    <location>
        <begin position="1327"/>
        <end position="1348"/>
    </location>
</feature>
<feature type="region of interest" description="Disordered" evidence="9">
    <location>
        <begin position="1524"/>
        <end position="1562"/>
    </location>
</feature>
<evidence type="ECO:0000256" key="8">
    <source>
        <dbReference type="ARBA" id="ARBA00029670"/>
    </source>
</evidence>
<dbReference type="PROSITE" id="PS50090">
    <property type="entry name" value="MYB_LIKE"/>
    <property type="match status" value="1"/>
</dbReference>
<dbReference type="Pfam" id="PF13921">
    <property type="entry name" value="Myb_DNA-bind_6"/>
    <property type="match status" value="1"/>
</dbReference>
<evidence type="ECO:0000256" key="7">
    <source>
        <dbReference type="ARBA" id="ARBA00025178"/>
    </source>
</evidence>
<dbReference type="GO" id="GO:0035267">
    <property type="term" value="C:NuA4 histone acetyltransferase complex"/>
    <property type="evidence" value="ECO:0007669"/>
    <property type="project" value="TreeGrafter"/>
</dbReference>
<name>A0A232M1F8_9EURO</name>
<keyword evidence="4" id="KW-0156">Chromatin regulator</keyword>
<dbReference type="Pfam" id="PF07529">
    <property type="entry name" value="HSA"/>
    <property type="match status" value="1"/>
</dbReference>
<dbReference type="GO" id="GO:0006281">
    <property type="term" value="P:DNA repair"/>
    <property type="evidence" value="ECO:0007669"/>
    <property type="project" value="UniProtKB-KW"/>
</dbReference>
<feature type="compositionally biased region" description="Polar residues" evidence="9">
    <location>
        <begin position="291"/>
        <end position="310"/>
    </location>
</feature>
<comment type="similarity">
    <text evidence="2">Belongs to the EAF1 family.</text>
</comment>
<comment type="subcellular location">
    <subcellularLocation>
        <location evidence="1">Nucleus</location>
    </subcellularLocation>
</comment>
<feature type="compositionally biased region" description="Polar residues" evidence="9">
    <location>
        <begin position="1214"/>
        <end position="1238"/>
    </location>
</feature>
<feature type="compositionally biased region" description="Low complexity" evidence="9">
    <location>
        <begin position="1047"/>
        <end position="1066"/>
    </location>
</feature>
<sequence>MLRDELLRSKNDEIARCLLSRKRKLSELYFATVGYAGATDARLPDRLYHQKEQAFLDANDLSKGRFFNEATLPPLPDYASIVARAQEQWNRSRRPLDPSADLNVDLQETITATATPPGGDHVQTPVAEVIEAKAGDRSQEVIERDQAASDGGIVVVSDGDGDGGGYVVLATVPVEPVLAAPTPIAPGSPGRDVPLGDKPLPPDVGWSPGHGSSAAEPKTPQSSQDRPPSETVPSPQPPGSEGREPLPGLPPEEASPGRDSSPGQTAADGDAVQRKLDQRPSLVRGAPVPSVTEQQPLSPVSSIGPYSSNTPVPPAASPDTSPGEEETVESVLKIPRPHPLPTQDSPLSLQPDGPRPSTPSQSSTPDESSNPERDRTDGIPRRDPSLPPVVNPLEEVVIRDEVASPTAGETPSRMNVSDDPMVSPLWSSLEKDRTAVPEAEVLTESPLAPAPAPAPTEDEPTSSVPVRKSGGITIIIPSATHYTKRPLLMSPASSVVPTPPPERMTTRVSSGAIRHKSVSEILGEIPKPTVSPIDRGTAESTRATLVAGDSFLLDQISPETTARIRFKDRKEREKERSKLSTVVFPKQQTERIESTDILRPPVGDLTPSLNEEQDYLFLLFQQKAYSPPRALPLGGLLSSSHKTLTTANHLVEYQEKRDCLNLRRIHTLQSANRWPLRQMKRSVEPPRQGTHWDVLLDHMQWMQTDFREEKKWKIVAAKSCADWCAEYVNSDAAQRSLLCVPAQIPPRKLRPVDNMRDADPLLLSQSDTMDDAVPVSHPTPDLVPSTEDDSLSEGFVDDPRPVGGDSIAPAAAIFSLGSDEFHFSMDITPSAVKLLEELPLYAPLKIAAENGLPEFRVQPEADWKTEVLPVSKYVMGSIHFREDEPARKRSRYESLPGEDEREPLEFDQAGEQQLSLPPEQTNVALFRPENKHIRDRIHPGHSFRLPMEHPMPSVGFFESRYPSQWTYAEDDELRRLVKEYSYNWSLISDCLSSPSLFSSGAERRTPWECFERWIGLEGLPVDFSKTPYFRAYHQRLETAQRNLLAQQGVAPQQQQLQSPQQGNNTQPPLPVRRRTTQPIRVDRRRTSRHLAILDAMRKLAKKRESVLQKQQQGMALMLPPSCCFSSRSDFLTDLRLIVLCHVFLFLSVFVATHLASLRKANENNQPKPPISSPAGFSKLKYERETKLQEKQEQYRQQMIAQQRASLAAQRAGQPPTQQPTVNGTAVRTPNGMPTNGTGSALPNPAPNGLPNGIPVAAGANQSRSNPTRVTPNGTPVSGSLPSSTVAAMKMMPQPGMQPVMGARPGIPMQASPDNARVIREANRLQEQQRILQSRQQQQQHQSQPQPQQASPPPNVTVPNVNSSPNNTTVLAALQATGGIPNPSFHTPTSQGVSSASPRMGQLYHLSSGVIPTISSLQTQIQRGNPNMTAEQVTKLATERLHQHQQRMSQVAMSAAAGNIGAVATNFQAHDGNFAATSQSGIPNGGPGVQTSQGYSPMMRVAQVGQQNRGGVGNSPVINGATVATRASRSVTPQTQRSGSVQAGTATGANQSPRPLQVQMANS</sequence>
<dbReference type="GO" id="GO:0006325">
    <property type="term" value="P:chromatin organization"/>
    <property type="evidence" value="ECO:0007669"/>
    <property type="project" value="UniProtKB-KW"/>
</dbReference>
<dbReference type="CDD" id="cd00167">
    <property type="entry name" value="SANT"/>
    <property type="match status" value="1"/>
</dbReference>
<dbReference type="OrthoDB" id="5364245at2759"/>
<feature type="compositionally biased region" description="Basic and acidic residues" evidence="9">
    <location>
        <begin position="370"/>
        <end position="384"/>
    </location>
</feature>
<proteinExistence type="inferred from homology"/>
<comment type="function">
    <text evidence="7">Component of the NuA4 histone acetyltransferase complex which is involved in transcriptional activation of selected genes principally by acetylation of nucleosomal histone H4 and H2A. The NuA4 complex is also involved in DNA repair.</text>
</comment>
<dbReference type="GO" id="GO:0005634">
    <property type="term" value="C:nucleus"/>
    <property type="evidence" value="ECO:0007669"/>
    <property type="project" value="UniProtKB-SubCell"/>
</dbReference>
<dbReference type="Proteomes" id="UP000243515">
    <property type="component" value="Unassembled WGS sequence"/>
</dbReference>
<keyword evidence="5" id="KW-0234">DNA repair</keyword>
<accession>A0A232M1F8</accession>
<dbReference type="InterPro" id="IPR001005">
    <property type="entry name" value="SANT/Myb"/>
</dbReference>
<evidence type="ECO:0000259" key="11">
    <source>
        <dbReference type="PROSITE" id="PS51204"/>
    </source>
</evidence>
<comment type="caution">
    <text evidence="12">The sequence shown here is derived from an EMBL/GenBank/DDBJ whole genome shotgun (WGS) entry which is preliminary data.</text>
</comment>
<feature type="region of interest" description="Disordered" evidence="9">
    <location>
        <begin position="1377"/>
        <end position="1396"/>
    </location>
</feature>
<keyword evidence="6" id="KW-0539">Nucleus</keyword>
<evidence type="ECO:0000256" key="5">
    <source>
        <dbReference type="ARBA" id="ARBA00023204"/>
    </source>
</evidence>
<dbReference type="PANTHER" id="PTHR46459:SF1">
    <property type="entry name" value="E1A-BINDING PROTEIN P400"/>
    <property type="match status" value="1"/>
</dbReference>
<feature type="region of interest" description="Disordered" evidence="9">
    <location>
        <begin position="1187"/>
        <end position="1282"/>
    </location>
</feature>
<dbReference type="GO" id="GO:0003682">
    <property type="term" value="F:chromatin binding"/>
    <property type="evidence" value="ECO:0007669"/>
    <property type="project" value="TreeGrafter"/>
</dbReference>
<protein>
    <recommendedName>
        <fullName evidence="8">Vacuolar import and degradation protein 21</fullName>
    </recommendedName>
</protein>
<keyword evidence="3" id="KW-0227">DNA damage</keyword>
<feature type="domain" description="HSA" evidence="11">
    <location>
        <begin position="679"/>
        <end position="754"/>
    </location>
</feature>
<feature type="region of interest" description="Disordered" evidence="9">
    <location>
        <begin position="1047"/>
        <end position="1077"/>
    </location>
</feature>
<dbReference type="SUPFAM" id="SSF46689">
    <property type="entry name" value="Homeodomain-like"/>
    <property type="match status" value="1"/>
</dbReference>
<gene>
    <name evidence="12" type="ORF">Egran_02042</name>
</gene>
<keyword evidence="13" id="KW-1185">Reference proteome</keyword>
<dbReference type="PANTHER" id="PTHR46459">
    <property type="entry name" value="E1A-BINDING PROTEIN P400-RELATED"/>
    <property type="match status" value="1"/>
</dbReference>
<dbReference type="PROSITE" id="PS51204">
    <property type="entry name" value="HSA"/>
    <property type="match status" value="1"/>
</dbReference>
<organism evidence="12 13">
    <name type="scientific">Elaphomyces granulatus</name>
    <dbReference type="NCBI Taxonomy" id="519963"/>
    <lineage>
        <taxon>Eukaryota</taxon>
        <taxon>Fungi</taxon>
        <taxon>Dikarya</taxon>
        <taxon>Ascomycota</taxon>
        <taxon>Pezizomycotina</taxon>
        <taxon>Eurotiomycetes</taxon>
        <taxon>Eurotiomycetidae</taxon>
        <taxon>Eurotiales</taxon>
        <taxon>Elaphomycetaceae</taxon>
        <taxon>Elaphomyces</taxon>
    </lineage>
</organism>
<dbReference type="Gene3D" id="1.10.10.60">
    <property type="entry name" value="Homeodomain-like"/>
    <property type="match status" value="1"/>
</dbReference>
<feature type="compositionally biased region" description="Polar residues" evidence="9">
    <location>
        <begin position="1383"/>
        <end position="1396"/>
    </location>
</feature>
<dbReference type="EMBL" id="NPHW01003067">
    <property type="protein sequence ID" value="OXV10196.1"/>
    <property type="molecule type" value="Genomic_DNA"/>
</dbReference>
<evidence type="ECO:0000256" key="4">
    <source>
        <dbReference type="ARBA" id="ARBA00022853"/>
    </source>
</evidence>
<feature type="compositionally biased region" description="Low complexity" evidence="9">
    <location>
        <begin position="1200"/>
        <end position="1213"/>
    </location>
</feature>
<evidence type="ECO:0000256" key="9">
    <source>
        <dbReference type="SAM" id="MobiDB-lite"/>
    </source>
</evidence>
<dbReference type="SMART" id="SM00573">
    <property type="entry name" value="HSA"/>
    <property type="match status" value="1"/>
</dbReference>
<evidence type="ECO:0000256" key="2">
    <source>
        <dbReference type="ARBA" id="ARBA00008913"/>
    </source>
</evidence>